<feature type="chain" id="PRO_5047233938" description="Lipoprotein" evidence="3">
    <location>
        <begin position="33"/>
        <end position="254"/>
    </location>
</feature>
<evidence type="ECO:0000313" key="5">
    <source>
        <dbReference type="Proteomes" id="UP001163082"/>
    </source>
</evidence>
<gene>
    <name evidence="4" type="ORF">K1Y77_10785</name>
</gene>
<dbReference type="EMBL" id="CP080627">
    <property type="protein sequence ID" value="UYV17980.1"/>
    <property type="molecule type" value="Genomic_DNA"/>
</dbReference>
<feature type="transmembrane region" description="Helical" evidence="2">
    <location>
        <begin position="67"/>
        <end position="87"/>
    </location>
</feature>
<evidence type="ECO:0000313" key="4">
    <source>
        <dbReference type="EMBL" id="UYV17980.1"/>
    </source>
</evidence>
<protein>
    <recommendedName>
        <fullName evidence="6">Lipoprotein</fullName>
    </recommendedName>
</protein>
<evidence type="ECO:0000256" key="3">
    <source>
        <dbReference type="SAM" id="SignalP"/>
    </source>
</evidence>
<evidence type="ECO:0000256" key="1">
    <source>
        <dbReference type="SAM" id="Coils"/>
    </source>
</evidence>
<keyword evidence="2" id="KW-0812">Transmembrane</keyword>
<keyword evidence="3" id="KW-0732">Signal</keyword>
<evidence type="ECO:0000256" key="2">
    <source>
        <dbReference type="SAM" id="Phobius"/>
    </source>
</evidence>
<keyword evidence="2" id="KW-1133">Transmembrane helix</keyword>
<accession>A0ABY6JMH5</accession>
<evidence type="ECO:0008006" key="6">
    <source>
        <dbReference type="Google" id="ProtNLM"/>
    </source>
</evidence>
<organism evidence="4 5">
    <name type="scientific">Halomonas qaidamensis</name>
    <dbReference type="NCBI Taxonomy" id="2866211"/>
    <lineage>
        <taxon>Bacteria</taxon>
        <taxon>Pseudomonadati</taxon>
        <taxon>Pseudomonadota</taxon>
        <taxon>Gammaproteobacteria</taxon>
        <taxon>Oceanospirillales</taxon>
        <taxon>Halomonadaceae</taxon>
        <taxon>Halomonas</taxon>
    </lineage>
</organism>
<dbReference type="RefSeq" id="WP_264428390.1">
    <property type="nucleotide sequence ID" value="NZ_CP080627.1"/>
</dbReference>
<feature type="signal peptide" evidence="3">
    <location>
        <begin position="1"/>
        <end position="32"/>
    </location>
</feature>
<keyword evidence="1" id="KW-0175">Coiled coil</keyword>
<keyword evidence="5" id="KW-1185">Reference proteome</keyword>
<feature type="transmembrane region" description="Helical" evidence="2">
    <location>
        <begin position="94"/>
        <end position="113"/>
    </location>
</feature>
<keyword evidence="2" id="KW-0472">Membrane</keyword>
<reference evidence="4 5" key="1">
    <citation type="journal article" date="2022" name="Antonie Van Leeuwenhoek">
        <title>Whole genome sequencing of the halophilic Halomonas qaidamensis XH36, a novel species strain with high ectoine production.</title>
        <authorList>
            <person name="Zhang T."/>
            <person name="Cui T."/>
            <person name="Cao Y."/>
            <person name="Li Y."/>
            <person name="Li F."/>
            <person name="Zhu D."/>
            <person name="Xing J."/>
        </authorList>
    </citation>
    <scope>NUCLEOTIDE SEQUENCE [LARGE SCALE GENOMIC DNA]</scope>
    <source>
        <strain evidence="4 5">XH36</strain>
    </source>
</reference>
<dbReference type="Proteomes" id="UP001163082">
    <property type="component" value="Chromosome"/>
</dbReference>
<feature type="coiled-coil region" evidence="1">
    <location>
        <begin position="152"/>
        <end position="247"/>
    </location>
</feature>
<proteinExistence type="predicted"/>
<sequence>MQHTSISSKSQSLSLKKVLMATAIASSLLVLSGCATTGSSLLSNNSNGASADPRLTQSNDAKFFSRSGYQACAAGAAVGMLGCAITNPGNKTQCMIVAGLSACGVAMGANYYLDQRRSEYANTAERLDAMSADIQEDTRKIIARTDTVRDVMQEDKSRIQRIQNEMETQQLDREAANRELAGIDSNIDILRREVANMNKKSAEYQEVADAERSEASPEEMQRIEQDINLMNQKVLALQQEVDELYNMRSAITLG</sequence>
<name>A0ABY6JMH5_9GAMM</name>